<dbReference type="InterPro" id="IPR007712">
    <property type="entry name" value="RelE/ParE_toxin"/>
</dbReference>
<proteinExistence type="predicted"/>
<name>A0A975CM43_9FLAO</name>
<reference evidence="3 4" key="1">
    <citation type="submission" date="2021-03" db="EMBL/GenBank/DDBJ databases">
        <title>Complete genome of Polaribacter_sp.SM13.</title>
        <authorList>
            <person name="Jeong S.W."/>
            <person name="Bae J.W."/>
        </authorList>
    </citation>
    <scope>NUCLEOTIDE SEQUENCE [LARGE SCALE GENOMIC DNA]</scope>
    <source>
        <strain evidence="3 4">SM13</strain>
    </source>
</reference>
<dbReference type="GO" id="GO:0004521">
    <property type="term" value="F:RNA endonuclease activity"/>
    <property type="evidence" value="ECO:0007669"/>
    <property type="project" value="TreeGrafter"/>
</dbReference>
<gene>
    <name evidence="3" type="ORF">J3359_15400</name>
</gene>
<evidence type="ECO:0000313" key="3">
    <source>
        <dbReference type="EMBL" id="QTE22178.1"/>
    </source>
</evidence>
<evidence type="ECO:0000313" key="4">
    <source>
        <dbReference type="Proteomes" id="UP000663920"/>
    </source>
</evidence>
<dbReference type="Gene3D" id="3.30.2310.20">
    <property type="entry name" value="RelE-like"/>
    <property type="match status" value="1"/>
</dbReference>
<dbReference type="Proteomes" id="UP000663920">
    <property type="component" value="Chromosome"/>
</dbReference>
<dbReference type="RefSeq" id="WP_208077877.1">
    <property type="nucleotide sequence ID" value="NZ_CP071869.1"/>
</dbReference>
<dbReference type="PANTHER" id="PTHR40588">
    <property type="entry name" value="MRNA INTERFERASE TOXIN YAFQ"/>
    <property type="match status" value="1"/>
</dbReference>
<protein>
    <submittedName>
        <fullName evidence="3">Type II toxin-antitoxin system YafQ family toxin</fullName>
    </submittedName>
</protein>
<dbReference type="PIRSF" id="PIRSF006156">
    <property type="entry name" value="YafQ"/>
    <property type="match status" value="1"/>
</dbReference>
<feature type="active site" description="Proton donor" evidence="2">
    <location>
        <position position="89"/>
    </location>
</feature>
<evidence type="ECO:0000256" key="1">
    <source>
        <dbReference type="ARBA" id="ARBA00022649"/>
    </source>
</evidence>
<dbReference type="KEGG" id="pcea:J3359_15400"/>
<sequence length="94" mass="11124">MYSLKESTQFKKDLKKLVKKSKFDLELTFDVLEILQISGVKGIPSEMKPHKLKGNYKNNWECHIKPDLLIIWFEIEENFTIKLVRIGSHSELFK</sequence>
<keyword evidence="1" id="KW-1277">Toxin-antitoxin system</keyword>
<dbReference type="GO" id="GO:0006402">
    <property type="term" value="P:mRNA catabolic process"/>
    <property type="evidence" value="ECO:0007669"/>
    <property type="project" value="TreeGrafter"/>
</dbReference>
<keyword evidence="4" id="KW-1185">Reference proteome</keyword>
<dbReference type="Pfam" id="PF15738">
    <property type="entry name" value="YafQ_toxin"/>
    <property type="match status" value="1"/>
</dbReference>
<dbReference type="NCBIfam" id="TIGR02385">
    <property type="entry name" value="RelE_StbE"/>
    <property type="match status" value="1"/>
</dbReference>
<dbReference type="InterPro" id="IPR004386">
    <property type="entry name" value="Toxin_YafQ-like"/>
</dbReference>
<dbReference type="GO" id="GO:0006415">
    <property type="term" value="P:translational termination"/>
    <property type="evidence" value="ECO:0007669"/>
    <property type="project" value="TreeGrafter"/>
</dbReference>
<dbReference type="InterPro" id="IPR035093">
    <property type="entry name" value="RelE/ParE_toxin_dom_sf"/>
</dbReference>
<dbReference type="AlphaFoldDB" id="A0A975CM43"/>
<organism evidence="3 4">
    <name type="scientific">Polaribacter cellanae</name>
    <dbReference type="NCBI Taxonomy" id="2818493"/>
    <lineage>
        <taxon>Bacteria</taxon>
        <taxon>Pseudomonadati</taxon>
        <taxon>Bacteroidota</taxon>
        <taxon>Flavobacteriia</taxon>
        <taxon>Flavobacteriales</taxon>
        <taxon>Flavobacteriaceae</taxon>
    </lineage>
</organism>
<accession>A0A975CM43</accession>
<dbReference type="PANTHER" id="PTHR40588:SF1">
    <property type="entry name" value="MRNA INTERFERASE TOXIN YAFQ"/>
    <property type="match status" value="1"/>
</dbReference>
<evidence type="ECO:0000256" key="2">
    <source>
        <dbReference type="PIRSR" id="PIRSR006156-1"/>
    </source>
</evidence>
<dbReference type="SUPFAM" id="SSF143011">
    <property type="entry name" value="RelE-like"/>
    <property type="match status" value="1"/>
</dbReference>
<dbReference type="EMBL" id="CP071869">
    <property type="protein sequence ID" value="QTE22178.1"/>
    <property type="molecule type" value="Genomic_DNA"/>
</dbReference>